<proteinExistence type="predicted"/>
<organism evidence="1">
    <name type="scientific">Arion vulgaris</name>
    <dbReference type="NCBI Taxonomy" id="1028688"/>
    <lineage>
        <taxon>Eukaryota</taxon>
        <taxon>Metazoa</taxon>
        <taxon>Spiralia</taxon>
        <taxon>Lophotrochozoa</taxon>
        <taxon>Mollusca</taxon>
        <taxon>Gastropoda</taxon>
        <taxon>Heterobranchia</taxon>
        <taxon>Euthyneura</taxon>
        <taxon>Panpulmonata</taxon>
        <taxon>Eupulmonata</taxon>
        <taxon>Stylommatophora</taxon>
        <taxon>Helicina</taxon>
        <taxon>Arionoidea</taxon>
        <taxon>Arionidae</taxon>
        <taxon>Arion</taxon>
    </lineage>
</organism>
<name>A0A0B7ACV4_9EUPU</name>
<accession>A0A0B7ACV4</accession>
<reference evidence="1" key="1">
    <citation type="submission" date="2014-12" db="EMBL/GenBank/DDBJ databases">
        <title>Insight into the proteome of Arion vulgaris.</title>
        <authorList>
            <person name="Aradska J."/>
            <person name="Bulat T."/>
            <person name="Smidak R."/>
            <person name="Sarate P."/>
            <person name="Gangsoo J."/>
            <person name="Sialana F."/>
            <person name="Bilban M."/>
            <person name="Lubec G."/>
        </authorList>
    </citation>
    <scope>NUCLEOTIDE SEQUENCE</scope>
    <source>
        <tissue evidence="1">Skin</tissue>
    </source>
</reference>
<sequence length="62" mass="7060">MWVVPVCPASAVQFHGLAEKHQVLQVHGVRGTEPKAQVLLYLKKKSCDIIFNSEPWKRPCFN</sequence>
<feature type="non-terminal residue" evidence="1">
    <location>
        <position position="62"/>
    </location>
</feature>
<gene>
    <name evidence="1" type="primary">ORF106671</name>
</gene>
<dbReference type="EMBL" id="HACG01030930">
    <property type="protein sequence ID" value="CEK77795.1"/>
    <property type="molecule type" value="Transcribed_RNA"/>
</dbReference>
<dbReference type="AlphaFoldDB" id="A0A0B7ACV4"/>
<evidence type="ECO:0000313" key="1">
    <source>
        <dbReference type="EMBL" id="CEK77795.1"/>
    </source>
</evidence>
<protein>
    <submittedName>
        <fullName evidence="1">Uncharacterized protein</fullName>
    </submittedName>
</protein>